<gene>
    <name evidence="2" type="ORF">BDW59DRAFT_91191</name>
</gene>
<feature type="compositionally biased region" description="Low complexity" evidence="1">
    <location>
        <begin position="305"/>
        <end position="329"/>
    </location>
</feature>
<reference evidence="2 3" key="1">
    <citation type="submission" date="2024-07" db="EMBL/GenBank/DDBJ databases">
        <title>Section-level genome sequencing and comparative genomics of Aspergillus sections Usti and Cavernicolus.</title>
        <authorList>
            <consortium name="Lawrence Berkeley National Laboratory"/>
            <person name="Nybo J.L."/>
            <person name="Vesth T.C."/>
            <person name="Theobald S."/>
            <person name="Frisvad J.C."/>
            <person name="Larsen T.O."/>
            <person name="Kjaerboelling I."/>
            <person name="Rothschild-Mancinelli K."/>
            <person name="Lyhne E.K."/>
            <person name="Kogle M.E."/>
            <person name="Barry K."/>
            <person name="Clum A."/>
            <person name="Na H."/>
            <person name="Ledsgaard L."/>
            <person name="Lin J."/>
            <person name="Lipzen A."/>
            <person name="Kuo A."/>
            <person name="Riley R."/>
            <person name="Mondo S."/>
            <person name="LaButti K."/>
            <person name="Haridas S."/>
            <person name="Pangalinan J."/>
            <person name="Salamov A.A."/>
            <person name="Simmons B.A."/>
            <person name="Magnuson J.K."/>
            <person name="Chen J."/>
            <person name="Drula E."/>
            <person name="Henrissat B."/>
            <person name="Wiebenga A."/>
            <person name="Lubbers R.J."/>
            <person name="Gomes A.C."/>
            <person name="Makela M.R."/>
            <person name="Stajich J."/>
            <person name="Grigoriev I.V."/>
            <person name="Mortensen U.H."/>
            <person name="De vries R.P."/>
            <person name="Baker S.E."/>
            <person name="Andersen M.R."/>
        </authorList>
    </citation>
    <scope>NUCLEOTIDE SEQUENCE [LARGE SCALE GENOMIC DNA]</scope>
    <source>
        <strain evidence="2 3">CBS 600.67</strain>
    </source>
</reference>
<evidence type="ECO:0000256" key="1">
    <source>
        <dbReference type="SAM" id="MobiDB-lite"/>
    </source>
</evidence>
<evidence type="ECO:0000313" key="3">
    <source>
        <dbReference type="Proteomes" id="UP001610335"/>
    </source>
</evidence>
<evidence type="ECO:0000313" key="2">
    <source>
        <dbReference type="EMBL" id="KAL2823929.1"/>
    </source>
</evidence>
<organism evidence="2 3">
    <name type="scientific">Aspergillus cavernicola</name>
    <dbReference type="NCBI Taxonomy" id="176166"/>
    <lineage>
        <taxon>Eukaryota</taxon>
        <taxon>Fungi</taxon>
        <taxon>Dikarya</taxon>
        <taxon>Ascomycota</taxon>
        <taxon>Pezizomycotina</taxon>
        <taxon>Eurotiomycetes</taxon>
        <taxon>Eurotiomycetidae</taxon>
        <taxon>Eurotiales</taxon>
        <taxon>Aspergillaceae</taxon>
        <taxon>Aspergillus</taxon>
        <taxon>Aspergillus subgen. Nidulantes</taxon>
    </lineage>
</organism>
<feature type="compositionally biased region" description="Basic and acidic residues" evidence="1">
    <location>
        <begin position="494"/>
        <end position="503"/>
    </location>
</feature>
<feature type="compositionally biased region" description="Polar residues" evidence="1">
    <location>
        <begin position="269"/>
        <end position="283"/>
    </location>
</feature>
<feature type="compositionally biased region" description="Polar residues" evidence="1">
    <location>
        <begin position="569"/>
        <end position="582"/>
    </location>
</feature>
<proteinExistence type="predicted"/>
<feature type="compositionally biased region" description="Polar residues" evidence="1">
    <location>
        <begin position="90"/>
        <end position="113"/>
    </location>
</feature>
<feature type="region of interest" description="Disordered" evidence="1">
    <location>
        <begin position="763"/>
        <end position="804"/>
    </location>
</feature>
<accession>A0ABR4I850</accession>
<feature type="compositionally biased region" description="Basic and acidic residues" evidence="1">
    <location>
        <begin position="446"/>
        <end position="460"/>
    </location>
</feature>
<comment type="caution">
    <text evidence="2">The sequence shown here is derived from an EMBL/GenBank/DDBJ whole genome shotgun (WGS) entry which is preliminary data.</text>
</comment>
<feature type="compositionally biased region" description="Low complexity" evidence="1">
    <location>
        <begin position="232"/>
        <end position="241"/>
    </location>
</feature>
<feature type="compositionally biased region" description="Polar residues" evidence="1">
    <location>
        <begin position="504"/>
        <end position="523"/>
    </location>
</feature>
<feature type="compositionally biased region" description="Pro residues" evidence="1">
    <location>
        <begin position="330"/>
        <end position="343"/>
    </location>
</feature>
<feature type="compositionally biased region" description="Basic and acidic residues" evidence="1">
    <location>
        <begin position="787"/>
        <end position="800"/>
    </location>
</feature>
<sequence>MNSWRSSSNTGDDPSSSPYSASNGWPTPRTVTSNQPSPSRREYAVQPPPLNTAFNNQQQFHGLGVGLGAGYASTPLSTTSLSSPFTHSPAVNSSAGTSLGSSPMASRQYNVPYNPQDWGPVSHVPMPASQPTYPQSGNMLRVVSHGHRSVVPQSELSPPPPPYSPPSQQQQADHATHNTPILDSTSSNAGSPYMGSSRQHSIPRTRPLSMVRPDATHNRQASLPPPPPLPHGGPSSRSSSHNRSDVYHEQSSFGGGSRPYITVSEDNLHPSQSSTHSYSNASLQRDEFSRAPGSRRAVSAGPIVSSASTSRATSQSRSQSPQSSAWEPGMPLPPPPPGPPPVPRSQSVNGLGEASSSRNAQAYTRTTRQPPSLGTGLGSVPPTPAGWVDEGPADSSQRRDKMPLNIDTSSQAITRDANGSGSYEASHTSRNSVSGGLFRSPAVRDVSAKGIRERRTERRNRQSQILDDYSAVSTNTNPWADALDQLKPSDLVLDDQHSVEQNRSDPATRFTPRSNHSVVSDGQTTSQSRASSTSLFSTNRSPFSTPRAEPSPLGPPSQRFAQTPPFSPNAEQSSAFPKQFSQALPPKALPTPPLQSGQDSRPSSGFGRREDRPISHILHLPNDAVSSPTLQPRRLSINSGQSLDSVVKQDVEFIQSAARRHKEYIEKEASAADETEALRLFTEFIIAESHIRRERYARIFESGSFNPEQMHQRLFQLPPKPPAGPLNRRSIKGPKLDIPQNRGESSWNNYIPCLSPIASLGISNDESSRGRAPSRWWESRTGSGSEGGERRVQRSKRESKYMGLPVGLRSQASTGNGSDHGLDSFNQYAAYGPDEYPLEKVGWHEDQALLEYPAPASLSSYSVSTEPRKMDVSRLITLPPPYPRHYPAVNNSHPELVTYRTVVRSISDHSEVKSTRQRHASDSEALWNVHHERIKDNRRQFKLNIQNQIQDGSVSFAEAAEAEAALIETEYQRERALTKQLLDTYQESVLKPMKAILTDQIDRATVCIDELRSKLFDDAQHESPDQTQEEGDEKPELLEKLTQLKWLFEAREQLHREMYDLISARDDKYKAVVILPYQQKKADDKVRSTTAFFIRDALDRRANYEANALARLESFQEVIEEYVVRGVEMQLSAFWDIAPSLLTLIQQLPEHLGGFQVQIPPNEYEENPSYHEHPLQYLYTLVSHAEKSSYQYIESQVNLFCLLHEVKSAVMRANFKLMETGRIRQGEPEDSVNREMHYTRANEERSLTNDLKDKVATVEGQWAEALGSQIQALRQKVRDQLEREDGWEDLEQLEQA</sequence>
<feature type="region of interest" description="Disordered" evidence="1">
    <location>
        <begin position="1"/>
        <end position="610"/>
    </location>
</feature>
<feature type="compositionally biased region" description="Polar residues" evidence="1">
    <location>
        <begin position="344"/>
        <end position="372"/>
    </location>
</feature>
<protein>
    <submittedName>
        <fullName evidence="2">Uncharacterized protein</fullName>
    </submittedName>
</protein>
<feature type="compositionally biased region" description="Low complexity" evidence="1">
    <location>
        <begin position="73"/>
        <end position="89"/>
    </location>
</feature>
<name>A0ABR4I850_9EURO</name>
<feature type="compositionally biased region" description="Low complexity" evidence="1">
    <location>
        <begin position="1"/>
        <end position="18"/>
    </location>
</feature>
<feature type="compositionally biased region" description="Polar residues" evidence="1">
    <location>
        <begin position="177"/>
        <end position="202"/>
    </location>
</feature>
<dbReference type="Proteomes" id="UP001610335">
    <property type="component" value="Unassembled WGS sequence"/>
</dbReference>
<feature type="compositionally biased region" description="Polar residues" evidence="1">
    <location>
        <begin position="129"/>
        <end position="138"/>
    </location>
</feature>
<feature type="compositionally biased region" description="Low complexity" evidence="1">
    <location>
        <begin position="524"/>
        <end position="538"/>
    </location>
</feature>
<keyword evidence="3" id="KW-1185">Reference proteome</keyword>
<feature type="region of interest" description="Disordered" evidence="1">
    <location>
        <begin position="718"/>
        <end position="738"/>
    </location>
</feature>
<feature type="compositionally biased region" description="Polar residues" evidence="1">
    <location>
        <begin position="406"/>
        <end position="434"/>
    </location>
</feature>
<dbReference type="EMBL" id="JBFXLS010000048">
    <property type="protein sequence ID" value="KAL2823929.1"/>
    <property type="molecule type" value="Genomic_DNA"/>
</dbReference>
<feature type="compositionally biased region" description="Polar residues" evidence="1">
    <location>
        <begin position="19"/>
        <end position="38"/>
    </location>
</feature>